<evidence type="ECO:0000313" key="7">
    <source>
        <dbReference type="Proteomes" id="UP000727993"/>
    </source>
</evidence>
<gene>
    <name evidence="6" type="primary">scpB</name>
    <name evidence="6" type="ORF">IPN02_19925</name>
</gene>
<dbReference type="Pfam" id="PF04079">
    <property type="entry name" value="SMC_ScpB"/>
    <property type="match status" value="1"/>
</dbReference>
<keyword evidence="3" id="KW-0159">Chromosome partition</keyword>
<evidence type="ECO:0000256" key="4">
    <source>
        <dbReference type="ARBA" id="ARBA00023306"/>
    </source>
</evidence>
<keyword evidence="1" id="KW-0963">Cytoplasm</keyword>
<organism evidence="6 7">
    <name type="scientific">Candidatus Neomicrothrix subdominans</name>
    <dbReference type="NCBI Taxonomy" id="2954438"/>
    <lineage>
        <taxon>Bacteria</taxon>
        <taxon>Bacillati</taxon>
        <taxon>Actinomycetota</taxon>
        <taxon>Acidimicrobiia</taxon>
        <taxon>Acidimicrobiales</taxon>
        <taxon>Microthrixaceae</taxon>
        <taxon>Candidatus Neomicrothrix</taxon>
    </lineage>
</organism>
<dbReference type="InterPro" id="IPR036390">
    <property type="entry name" value="WH_DNA-bd_sf"/>
</dbReference>
<keyword evidence="4" id="KW-0131">Cell cycle</keyword>
<sequence length="253" mass="26700">MTAEPPVEEPDEAGPGAASSDELRRALEALIMVSDQPADPALLAELLGIDVATVDELAGNLATEFAERSSGFVLARVAGGWRFESHPDCAPWVERYVLAGQSTRLSAAALETLAIIAYKQPISRAQVSAVRGVNADGVIRTLTQRGYIDEIARDPGPGQAVLLGTTRDFLERMGLDSLEELPGVADFVPGPEVVEALERGLALDATEPIDPPEPVVGHIADGAANGVEARPVSNGEQQESPELSDPPDWPDPQ</sequence>
<proteinExistence type="predicted"/>
<dbReference type="Proteomes" id="UP000727993">
    <property type="component" value="Unassembled WGS sequence"/>
</dbReference>
<dbReference type="GO" id="GO:0051301">
    <property type="term" value="P:cell division"/>
    <property type="evidence" value="ECO:0007669"/>
    <property type="project" value="UniProtKB-KW"/>
</dbReference>
<name>A0A936NEW0_9ACTN</name>
<protein>
    <submittedName>
        <fullName evidence="6">SMC-Scp complex subunit ScpB</fullName>
    </submittedName>
</protein>
<dbReference type="PANTHER" id="PTHR34298">
    <property type="entry name" value="SEGREGATION AND CONDENSATION PROTEIN B"/>
    <property type="match status" value="1"/>
</dbReference>
<evidence type="ECO:0000313" key="6">
    <source>
        <dbReference type="EMBL" id="MBK9299045.1"/>
    </source>
</evidence>
<evidence type="ECO:0000256" key="3">
    <source>
        <dbReference type="ARBA" id="ARBA00022829"/>
    </source>
</evidence>
<dbReference type="GO" id="GO:0051304">
    <property type="term" value="P:chromosome separation"/>
    <property type="evidence" value="ECO:0007669"/>
    <property type="project" value="InterPro"/>
</dbReference>
<dbReference type="EMBL" id="JADJZA010000011">
    <property type="protein sequence ID" value="MBK9299045.1"/>
    <property type="molecule type" value="Genomic_DNA"/>
</dbReference>
<keyword evidence="2" id="KW-0132">Cell division</keyword>
<dbReference type="PANTHER" id="PTHR34298:SF2">
    <property type="entry name" value="SEGREGATION AND CONDENSATION PROTEIN B"/>
    <property type="match status" value="1"/>
</dbReference>
<dbReference type="SUPFAM" id="SSF46785">
    <property type="entry name" value="Winged helix' DNA-binding domain"/>
    <property type="match status" value="2"/>
</dbReference>
<evidence type="ECO:0000256" key="5">
    <source>
        <dbReference type="SAM" id="MobiDB-lite"/>
    </source>
</evidence>
<feature type="region of interest" description="Disordered" evidence="5">
    <location>
        <begin position="207"/>
        <end position="253"/>
    </location>
</feature>
<accession>A0A936NEW0</accession>
<dbReference type="InterPro" id="IPR005234">
    <property type="entry name" value="ScpB_csome_segregation"/>
</dbReference>
<dbReference type="NCBIfam" id="TIGR00281">
    <property type="entry name" value="SMC-Scp complex subunit ScpB"/>
    <property type="match status" value="1"/>
</dbReference>
<comment type="caution">
    <text evidence="6">The sequence shown here is derived from an EMBL/GenBank/DDBJ whole genome shotgun (WGS) entry which is preliminary data.</text>
</comment>
<evidence type="ECO:0000256" key="2">
    <source>
        <dbReference type="ARBA" id="ARBA00022618"/>
    </source>
</evidence>
<dbReference type="Gene3D" id="1.10.10.10">
    <property type="entry name" value="Winged helix-like DNA-binding domain superfamily/Winged helix DNA-binding domain"/>
    <property type="match status" value="2"/>
</dbReference>
<reference evidence="6 7" key="1">
    <citation type="submission" date="2020-10" db="EMBL/GenBank/DDBJ databases">
        <title>Connecting structure to function with the recovery of over 1000 high-quality activated sludge metagenome-assembled genomes encoding full-length rRNA genes using long-read sequencing.</title>
        <authorList>
            <person name="Singleton C.M."/>
            <person name="Petriglieri F."/>
            <person name="Kristensen J.M."/>
            <person name="Kirkegaard R.H."/>
            <person name="Michaelsen T.Y."/>
            <person name="Andersen M.H."/>
            <person name="Karst S.M."/>
            <person name="Dueholm M.S."/>
            <person name="Nielsen P.H."/>
            <person name="Albertsen M."/>
        </authorList>
    </citation>
    <scope>NUCLEOTIDE SEQUENCE [LARGE SCALE GENOMIC DNA]</scope>
    <source>
        <strain evidence="6">Lyne_18-Q3-R50-59_MAXAC.006</strain>
    </source>
</reference>
<evidence type="ECO:0000256" key="1">
    <source>
        <dbReference type="ARBA" id="ARBA00022490"/>
    </source>
</evidence>
<dbReference type="AlphaFoldDB" id="A0A936NEW0"/>
<dbReference type="InterPro" id="IPR036388">
    <property type="entry name" value="WH-like_DNA-bd_sf"/>
</dbReference>